<dbReference type="AlphaFoldDB" id="A0A412X1P3"/>
<gene>
    <name evidence="1" type="ORF">DWW18_08225</name>
</gene>
<dbReference type="EMBL" id="QRZA01000008">
    <property type="protein sequence ID" value="RGV34294.1"/>
    <property type="molecule type" value="Genomic_DNA"/>
</dbReference>
<comment type="caution">
    <text evidence="1">The sequence shown here is derived from an EMBL/GenBank/DDBJ whole genome shotgun (WGS) entry which is preliminary data.</text>
</comment>
<accession>A0A412X1P3</accession>
<proteinExistence type="predicted"/>
<evidence type="ECO:0000313" key="2">
    <source>
        <dbReference type="Proteomes" id="UP000283589"/>
    </source>
</evidence>
<organism evidence="1 2">
    <name type="scientific">Butyricimonas virosa</name>
    <dbReference type="NCBI Taxonomy" id="544645"/>
    <lineage>
        <taxon>Bacteria</taxon>
        <taxon>Pseudomonadati</taxon>
        <taxon>Bacteroidota</taxon>
        <taxon>Bacteroidia</taxon>
        <taxon>Bacteroidales</taxon>
        <taxon>Odoribacteraceae</taxon>
        <taxon>Butyricimonas</taxon>
    </lineage>
</organism>
<sequence length="149" mass="17892">MIIKSILKAYYDYRHRKGYTARIGWLEPKEVEVYINTDDSEGGIPHIHIRSFRKKLRHLFKRKINCCVMLEEARYFPHDKCRGTLNFVMRDKLNEFMHSFHKCWGVTIYELACEEWDRNNDVDGIPVKMKKDEEGNVIIPDYTNIKSYK</sequence>
<dbReference type="RefSeq" id="WP_118259870.1">
    <property type="nucleotide sequence ID" value="NZ_CALBWO010000029.1"/>
</dbReference>
<protein>
    <submittedName>
        <fullName evidence="1">Uncharacterized protein</fullName>
    </submittedName>
</protein>
<reference evidence="1 2" key="1">
    <citation type="submission" date="2018-08" db="EMBL/GenBank/DDBJ databases">
        <title>A genome reference for cultivated species of the human gut microbiota.</title>
        <authorList>
            <person name="Zou Y."/>
            <person name="Xue W."/>
            <person name="Luo G."/>
        </authorList>
    </citation>
    <scope>NUCLEOTIDE SEQUENCE [LARGE SCALE GENOMIC DNA]</scope>
    <source>
        <strain evidence="1 2">AF14-49</strain>
    </source>
</reference>
<dbReference type="Proteomes" id="UP000283589">
    <property type="component" value="Unassembled WGS sequence"/>
</dbReference>
<name>A0A412X1P3_9BACT</name>
<evidence type="ECO:0000313" key="1">
    <source>
        <dbReference type="EMBL" id="RGV34294.1"/>
    </source>
</evidence>